<keyword evidence="7" id="KW-0539">Nucleus</keyword>
<name>A0AAV8BX24_9POAL</name>
<evidence type="ECO:0000256" key="5">
    <source>
        <dbReference type="ARBA" id="ARBA00023159"/>
    </source>
</evidence>
<comment type="subcellular location">
    <subcellularLocation>
        <location evidence="1">Nucleus</location>
    </subcellularLocation>
</comment>
<dbReference type="PANTHER" id="PTHR31839:SF85">
    <property type="entry name" value="AP2_ERF DOMAIN-CONTAINING PROTEIN"/>
    <property type="match status" value="1"/>
</dbReference>
<reference evidence="11" key="1">
    <citation type="submission" date="2022-08" db="EMBL/GenBank/DDBJ databases">
        <authorList>
            <person name="Marques A."/>
        </authorList>
    </citation>
    <scope>NUCLEOTIDE SEQUENCE</scope>
    <source>
        <strain evidence="11">RhyPub2mFocal</strain>
        <tissue evidence="11">Leaves</tissue>
    </source>
</reference>
<evidence type="ECO:0000256" key="7">
    <source>
        <dbReference type="ARBA" id="ARBA00023242"/>
    </source>
</evidence>
<protein>
    <recommendedName>
        <fullName evidence="10">AP2/ERF domain-containing protein</fullName>
    </recommendedName>
</protein>
<dbReference type="EMBL" id="JAMFTS010000005">
    <property type="protein sequence ID" value="KAJ4746777.1"/>
    <property type="molecule type" value="Genomic_DNA"/>
</dbReference>
<dbReference type="InterPro" id="IPR016177">
    <property type="entry name" value="DNA-bd_dom_sf"/>
</dbReference>
<evidence type="ECO:0000313" key="11">
    <source>
        <dbReference type="EMBL" id="KAJ4746777.1"/>
    </source>
</evidence>
<evidence type="ECO:0000256" key="2">
    <source>
        <dbReference type="ARBA" id="ARBA00023015"/>
    </source>
</evidence>
<feature type="compositionally biased region" description="Low complexity" evidence="9">
    <location>
        <begin position="179"/>
        <end position="193"/>
    </location>
</feature>
<comment type="caution">
    <text evidence="11">The sequence shown here is derived from an EMBL/GenBank/DDBJ whole genome shotgun (WGS) entry which is preliminary data.</text>
</comment>
<dbReference type="SUPFAM" id="SSF54171">
    <property type="entry name" value="DNA-binding domain"/>
    <property type="match status" value="1"/>
</dbReference>
<feature type="compositionally biased region" description="Pro residues" evidence="9">
    <location>
        <begin position="39"/>
        <end position="49"/>
    </location>
</feature>
<evidence type="ECO:0000256" key="6">
    <source>
        <dbReference type="ARBA" id="ARBA00023163"/>
    </source>
</evidence>
<dbReference type="PROSITE" id="PS51032">
    <property type="entry name" value="AP2_ERF"/>
    <property type="match status" value="1"/>
</dbReference>
<keyword evidence="5" id="KW-0010">Activator</keyword>
<evidence type="ECO:0000256" key="4">
    <source>
        <dbReference type="ARBA" id="ARBA00023125"/>
    </source>
</evidence>
<accession>A0AAV8BX24</accession>
<dbReference type="GO" id="GO:0005634">
    <property type="term" value="C:nucleus"/>
    <property type="evidence" value="ECO:0007669"/>
    <property type="project" value="UniProtKB-SubCell"/>
</dbReference>
<evidence type="ECO:0000256" key="8">
    <source>
        <dbReference type="ARBA" id="ARBA00024343"/>
    </source>
</evidence>
<evidence type="ECO:0000313" key="12">
    <source>
        <dbReference type="Proteomes" id="UP001140206"/>
    </source>
</evidence>
<dbReference type="SMART" id="SM00380">
    <property type="entry name" value="AP2"/>
    <property type="match status" value="1"/>
</dbReference>
<keyword evidence="3" id="KW-0346">Stress response</keyword>
<feature type="compositionally biased region" description="Polar residues" evidence="9">
    <location>
        <begin position="163"/>
        <end position="172"/>
    </location>
</feature>
<feature type="region of interest" description="Disordered" evidence="9">
    <location>
        <begin position="230"/>
        <end position="260"/>
    </location>
</feature>
<organism evidence="11 12">
    <name type="scientific">Rhynchospora pubera</name>
    <dbReference type="NCBI Taxonomy" id="906938"/>
    <lineage>
        <taxon>Eukaryota</taxon>
        <taxon>Viridiplantae</taxon>
        <taxon>Streptophyta</taxon>
        <taxon>Embryophyta</taxon>
        <taxon>Tracheophyta</taxon>
        <taxon>Spermatophyta</taxon>
        <taxon>Magnoliopsida</taxon>
        <taxon>Liliopsida</taxon>
        <taxon>Poales</taxon>
        <taxon>Cyperaceae</taxon>
        <taxon>Cyperoideae</taxon>
        <taxon>Rhynchosporeae</taxon>
        <taxon>Rhynchospora</taxon>
    </lineage>
</organism>
<keyword evidence="6" id="KW-0804">Transcription</keyword>
<evidence type="ECO:0000256" key="1">
    <source>
        <dbReference type="ARBA" id="ARBA00004123"/>
    </source>
</evidence>
<gene>
    <name evidence="11" type="ORF">LUZ62_081182</name>
</gene>
<dbReference type="InterPro" id="IPR045277">
    <property type="entry name" value="DRE1A-I"/>
</dbReference>
<keyword evidence="2" id="KW-0805">Transcription regulation</keyword>
<evidence type="ECO:0000256" key="9">
    <source>
        <dbReference type="SAM" id="MobiDB-lite"/>
    </source>
</evidence>
<dbReference type="GO" id="GO:0003700">
    <property type="term" value="F:DNA-binding transcription factor activity"/>
    <property type="evidence" value="ECO:0007669"/>
    <property type="project" value="InterPro"/>
</dbReference>
<evidence type="ECO:0000259" key="10">
    <source>
        <dbReference type="PROSITE" id="PS51032"/>
    </source>
</evidence>
<dbReference type="GO" id="GO:0003677">
    <property type="term" value="F:DNA binding"/>
    <property type="evidence" value="ECO:0007669"/>
    <property type="project" value="UniProtKB-KW"/>
</dbReference>
<feature type="domain" description="AP2/ERF" evidence="10">
    <location>
        <begin position="67"/>
        <end position="123"/>
    </location>
</feature>
<keyword evidence="4" id="KW-0238">DNA-binding</keyword>
<dbReference type="InterPro" id="IPR036955">
    <property type="entry name" value="AP2/ERF_dom_sf"/>
</dbReference>
<dbReference type="CDD" id="cd00018">
    <property type="entry name" value="AP2"/>
    <property type="match status" value="1"/>
</dbReference>
<dbReference type="FunFam" id="3.30.730.10:FF:000001">
    <property type="entry name" value="Ethylene-responsive transcription factor 2"/>
    <property type="match status" value="1"/>
</dbReference>
<feature type="region of interest" description="Disordered" evidence="9">
    <location>
        <begin position="158"/>
        <end position="193"/>
    </location>
</feature>
<comment type="similarity">
    <text evidence="8">Belongs to the AP2/ERF transcription factor family. ERF subfamily.</text>
</comment>
<feature type="compositionally biased region" description="Basic residues" evidence="9">
    <location>
        <begin position="62"/>
        <end position="75"/>
    </location>
</feature>
<proteinExistence type="inferred from homology"/>
<dbReference type="Pfam" id="PF00847">
    <property type="entry name" value="AP2"/>
    <property type="match status" value="1"/>
</dbReference>
<dbReference type="InterPro" id="IPR001471">
    <property type="entry name" value="AP2/ERF_dom"/>
</dbReference>
<feature type="region of interest" description="Disordered" evidence="9">
    <location>
        <begin position="1"/>
        <end position="81"/>
    </location>
</feature>
<keyword evidence="12" id="KW-1185">Reference proteome</keyword>
<sequence length="260" mass="28074">MYIPFYLHPSLDMSDLDRNPSPHAHSTQPLSRQASSSPPLQPPQIPPYDPQAQSPEPSPRSSGRHPSYRGVRSRSGKWVSEIREPRKASRIWLGTYPTAEMAAVAYDVAARALRGHDAILNFPESISSRPVPASSSPTDIRAAAAAAASEAGAIAAVAPPTNPLESPNNTLDSSERELSATTSSSTAGATPTAVDVHALEEEHRQEFIDEEEMLNMPQLLMNMAEGMMMSPPRLSSVTSDDHQEVTEEECLWNYGPGPGP</sequence>
<feature type="compositionally biased region" description="Low complexity" evidence="9">
    <location>
        <begin position="28"/>
        <end position="38"/>
    </location>
</feature>
<dbReference type="Gene3D" id="3.30.730.10">
    <property type="entry name" value="AP2/ERF domain"/>
    <property type="match status" value="1"/>
</dbReference>
<dbReference type="PANTHER" id="PTHR31839">
    <property type="entry name" value="DEHYDRATION-RESPONSIVE ELEMENT-BINDING PROTEIN 1D"/>
    <property type="match status" value="1"/>
</dbReference>
<dbReference type="AlphaFoldDB" id="A0AAV8BX24"/>
<evidence type="ECO:0000256" key="3">
    <source>
        <dbReference type="ARBA" id="ARBA00023016"/>
    </source>
</evidence>
<dbReference type="Proteomes" id="UP001140206">
    <property type="component" value="Chromosome 5"/>
</dbReference>